<gene>
    <name evidence="2" type="ORF">BN874_340006</name>
</gene>
<dbReference type="Proteomes" id="UP000019184">
    <property type="component" value="Unassembled WGS sequence"/>
</dbReference>
<sequence>MFFGALGLRADQQEVESNDQHNRKQQVHQTHFARRAAGGLSHGVLDQEVQDIFHWEFLELNRIRRYAPDCDGPSVATPFQKAALYTGGGSCPRFS</sequence>
<reference evidence="2 3" key="1">
    <citation type="journal article" date="2014" name="ISME J.">
        <title>Candidatus Competibacter-lineage genomes retrieved from metagenomes reveal functional metabolic diversity.</title>
        <authorList>
            <person name="McIlroy S.J."/>
            <person name="Albertsen M."/>
            <person name="Andresen E.K."/>
            <person name="Saunders A.M."/>
            <person name="Kristiansen R."/>
            <person name="Stokholm-Bjerregaard M."/>
            <person name="Nielsen K.L."/>
            <person name="Nielsen P.H."/>
        </authorList>
    </citation>
    <scope>NUCLEOTIDE SEQUENCE [LARGE SCALE GENOMIC DNA]</scope>
    <source>
        <strain evidence="2 3">Run_B_J11</strain>
    </source>
</reference>
<proteinExistence type="predicted"/>
<keyword evidence="3" id="KW-1185">Reference proteome</keyword>
<accession>A0A7U7GDB1</accession>
<name>A0A7U7GDB1_9GAMM</name>
<protein>
    <submittedName>
        <fullName evidence="2">Uncharacterized protein</fullName>
    </submittedName>
</protein>
<dbReference type="EMBL" id="CBTK010000248">
    <property type="protein sequence ID" value="CDH46046.1"/>
    <property type="molecule type" value="Genomic_DNA"/>
</dbReference>
<comment type="caution">
    <text evidence="2">The sequence shown here is derived from an EMBL/GenBank/DDBJ whole genome shotgun (WGS) entry which is preliminary data.</text>
</comment>
<organism evidence="2 3">
    <name type="scientific">Candidatus Contendobacter odensis Run_B_J11</name>
    <dbReference type="NCBI Taxonomy" id="1400861"/>
    <lineage>
        <taxon>Bacteria</taxon>
        <taxon>Pseudomonadati</taxon>
        <taxon>Pseudomonadota</taxon>
        <taxon>Gammaproteobacteria</taxon>
        <taxon>Candidatus Competibacteraceae</taxon>
        <taxon>Candidatus Contendibacter</taxon>
    </lineage>
</organism>
<feature type="region of interest" description="Disordered" evidence="1">
    <location>
        <begin position="1"/>
        <end position="26"/>
    </location>
</feature>
<evidence type="ECO:0000313" key="2">
    <source>
        <dbReference type="EMBL" id="CDH46046.1"/>
    </source>
</evidence>
<evidence type="ECO:0000256" key="1">
    <source>
        <dbReference type="SAM" id="MobiDB-lite"/>
    </source>
</evidence>
<evidence type="ECO:0000313" key="3">
    <source>
        <dbReference type="Proteomes" id="UP000019184"/>
    </source>
</evidence>
<dbReference type="AlphaFoldDB" id="A0A7U7GDB1"/>